<evidence type="ECO:0000313" key="3">
    <source>
        <dbReference type="EMBL" id="KAF9729333.1"/>
    </source>
</evidence>
<sequence length="126" mass="14502">MASYPTNTYPSDLTFPYRPRPPQPHPHPHAQYPPTFLPVPVSSTHFNEHEGIRRKLEELDGRLKGVDELMRQVKRCLEDMKRSVEQQCGALEELLRRVVEDVEGLREGVRAQGRRRGGYGRTAVEV</sequence>
<feature type="compositionally biased region" description="Polar residues" evidence="2">
    <location>
        <begin position="1"/>
        <end position="11"/>
    </location>
</feature>
<dbReference type="EMBL" id="WJXW01000017">
    <property type="protein sequence ID" value="KAF9729333.1"/>
    <property type="molecule type" value="Genomic_DNA"/>
</dbReference>
<dbReference type="Proteomes" id="UP000756921">
    <property type="component" value="Unassembled WGS sequence"/>
</dbReference>
<protein>
    <submittedName>
        <fullName evidence="3">Uncharacterized protein</fullName>
    </submittedName>
</protein>
<evidence type="ECO:0000256" key="1">
    <source>
        <dbReference type="SAM" id="Coils"/>
    </source>
</evidence>
<proteinExistence type="predicted"/>
<dbReference type="OrthoDB" id="10483492at2759"/>
<evidence type="ECO:0000313" key="4">
    <source>
        <dbReference type="Proteomes" id="UP000756921"/>
    </source>
</evidence>
<name>A0A9P6G5Z4_9PLEO</name>
<organism evidence="3 4">
    <name type="scientific">Paraphaeosphaeria minitans</name>
    <dbReference type="NCBI Taxonomy" id="565426"/>
    <lineage>
        <taxon>Eukaryota</taxon>
        <taxon>Fungi</taxon>
        <taxon>Dikarya</taxon>
        <taxon>Ascomycota</taxon>
        <taxon>Pezizomycotina</taxon>
        <taxon>Dothideomycetes</taxon>
        <taxon>Pleosporomycetidae</taxon>
        <taxon>Pleosporales</taxon>
        <taxon>Massarineae</taxon>
        <taxon>Didymosphaeriaceae</taxon>
        <taxon>Paraphaeosphaeria</taxon>
    </lineage>
</organism>
<comment type="caution">
    <text evidence="3">The sequence shown here is derived from an EMBL/GenBank/DDBJ whole genome shotgun (WGS) entry which is preliminary data.</text>
</comment>
<evidence type="ECO:0000256" key="2">
    <source>
        <dbReference type="SAM" id="MobiDB-lite"/>
    </source>
</evidence>
<keyword evidence="1" id="KW-0175">Coiled coil</keyword>
<feature type="coiled-coil region" evidence="1">
    <location>
        <begin position="66"/>
        <end position="97"/>
    </location>
</feature>
<dbReference type="AlphaFoldDB" id="A0A9P6G5Z4"/>
<reference evidence="3" key="1">
    <citation type="journal article" date="2020" name="Mol. Plant Microbe Interact.">
        <title>Genome Sequence of the Biocontrol Agent Coniothyrium minitans strain Conio (IMI 134523).</title>
        <authorList>
            <person name="Patel D."/>
            <person name="Shittu T.A."/>
            <person name="Baroncelli R."/>
            <person name="Muthumeenakshi S."/>
            <person name="Osborne T.H."/>
            <person name="Janganan T.K."/>
            <person name="Sreenivasaprasad S."/>
        </authorList>
    </citation>
    <scope>NUCLEOTIDE SEQUENCE</scope>
    <source>
        <strain evidence="3">Conio</strain>
    </source>
</reference>
<accession>A0A9P6G5Z4</accession>
<feature type="region of interest" description="Disordered" evidence="2">
    <location>
        <begin position="1"/>
        <end position="43"/>
    </location>
</feature>
<keyword evidence="4" id="KW-1185">Reference proteome</keyword>
<gene>
    <name evidence="3" type="ORF">PMIN01_13023</name>
</gene>